<gene>
    <name evidence="1" type="ORF">SAMN04489711_1347</name>
</gene>
<accession>A0A1I2HUK7</accession>
<organism evidence="1 2">
    <name type="scientific">Paracidovorax wautersii</name>
    <dbReference type="NCBI Taxonomy" id="1177982"/>
    <lineage>
        <taxon>Bacteria</taxon>
        <taxon>Pseudomonadati</taxon>
        <taxon>Pseudomonadota</taxon>
        <taxon>Betaproteobacteria</taxon>
        <taxon>Burkholderiales</taxon>
        <taxon>Comamonadaceae</taxon>
        <taxon>Paracidovorax</taxon>
    </lineage>
</organism>
<evidence type="ECO:0000313" key="1">
    <source>
        <dbReference type="EMBL" id="SFF33278.1"/>
    </source>
</evidence>
<evidence type="ECO:0000313" key="2">
    <source>
        <dbReference type="Proteomes" id="UP000199119"/>
    </source>
</evidence>
<dbReference type="Proteomes" id="UP000199119">
    <property type="component" value="Unassembled WGS sequence"/>
</dbReference>
<sequence length="49" mass="5315">MAAAYRQEKAQMAFTLKELKSALRKVTRADYPCCGERLAGAAKGLQATP</sequence>
<protein>
    <submittedName>
        <fullName evidence="1">Uncharacterized protein</fullName>
    </submittedName>
</protein>
<dbReference type="AlphaFoldDB" id="A0A1I2HUK7"/>
<dbReference type="EMBL" id="FONX01000034">
    <property type="protein sequence ID" value="SFF33278.1"/>
    <property type="molecule type" value="Genomic_DNA"/>
</dbReference>
<name>A0A1I2HUK7_9BURK</name>
<keyword evidence="2" id="KW-1185">Reference proteome</keyword>
<proteinExistence type="predicted"/>
<reference evidence="2" key="1">
    <citation type="submission" date="2016-10" db="EMBL/GenBank/DDBJ databases">
        <authorList>
            <person name="Varghese N."/>
            <person name="Submissions S."/>
        </authorList>
    </citation>
    <scope>NUCLEOTIDE SEQUENCE [LARGE SCALE GENOMIC DNA]</scope>
    <source>
        <strain evidence="2">DSM 27981</strain>
    </source>
</reference>